<dbReference type="InterPro" id="IPR025970">
    <property type="entry name" value="SusE"/>
</dbReference>
<evidence type="ECO:0000313" key="2">
    <source>
        <dbReference type="EMBL" id="KEO71863.1"/>
    </source>
</evidence>
<evidence type="ECO:0000313" key="3">
    <source>
        <dbReference type="Proteomes" id="UP000027821"/>
    </source>
</evidence>
<accession>A0A074KW65</accession>
<comment type="caution">
    <text evidence="2">The sequence shown here is derived from an EMBL/GenBank/DDBJ whole genome shotgun (WGS) entry which is preliminary data.</text>
</comment>
<dbReference type="eggNOG" id="ENOG502Z8N4">
    <property type="taxonomic scope" value="Bacteria"/>
</dbReference>
<dbReference type="AlphaFoldDB" id="A0A074KW65"/>
<proteinExistence type="predicted"/>
<sequence>MKSIYNFFTLIAVASLALISCQDNSFSLDIELIGLGTLHGPENNFHISIDPESNERVDFNWSAATSGDGGLVLYRVLFDREDGDFQEPIASFPSSSGGSLLTLMLSQPALNNIASAAGIGQLATGKVRWTVEASSGYNKVLFPQSSLLSLTRPEGIANLPDDLYIFGPATEGADLENGIAFKRLSNQLPIDDFVTGIYESITYLKPGEFQIADRNAEEEPITYFHINEEGRVRTGDQNSTFNGEEGVYRIRLNLTQSRVTYEKIDNIELYILANGLKKAELSYKGNHTFESNNGYFEFLNPGHPEAPDWLGWEEERYRFRLSVNGETSYIGSNQNDDMNGSLVPNLSAYNGRPNGSQPPYYHQVFFLGSEASHWQGAWKFSNQFNKVPFTVRIVFDPKADNYYHEFELN</sequence>
<name>A0A074KW65_9BACT</name>
<keyword evidence="3" id="KW-1185">Reference proteome</keyword>
<dbReference type="STRING" id="1048983.EL17_20295"/>
<dbReference type="OrthoDB" id="631295at2"/>
<dbReference type="Proteomes" id="UP000027821">
    <property type="component" value="Unassembled WGS sequence"/>
</dbReference>
<dbReference type="EMBL" id="JMIH01000034">
    <property type="protein sequence ID" value="KEO71863.1"/>
    <property type="molecule type" value="Genomic_DNA"/>
</dbReference>
<protein>
    <recommendedName>
        <fullName evidence="1">SusE outer membrane protein domain-containing protein</fullName>
    </recommendedName>
</protein>
<evidence type="ECO:0000259" key="1">
    <source>
        <dbReference type="Pfam" id="PF14292"/>
    </source>
</evidence>
<gene>
    <name evidence="2" type="ORF">EL17_20295</name>
</gene>
<dbReference type="PROSITE" id="PS51257">
    <property type="entry name" value="PROKAR_LIPOPROTEIN"/>
    <property type="match status" value="1"/>
</dbReference>
<organism evidence="2 3">
    <name type="scientific">Anditalea andensis</name>
    <dbReference type="NCBI Taxonomy" id="1048983"/>
    <lineage>
        <taxon>Bacteria</taxon>
        <taxon>Pseudomonadati</taxon>
        <taxon>Bacteroidota</taxon>
        <taxon>Cytophagia</taxon>
        <taxon>Cytophagales</taxon>
        <taxon>Cytophagaceae</taxon>
        <taxon>Anditalea</taxon>
    </lineage>
</organism>
<dbReference type="Pfam" id="PF14292">
    <property type="entry name" value="SusE"/>
    <property type="match status" value="1"/>
</dbReference>
<dbReference type="RefSeq" id="WP_035078782.1">
    <property type="nucleotide sequence ID" value="NZ_JMIH01000034.1"/>
</dbReference>
<reference evidence="2 3" key="1">
    <citation type="submission" date="2014-04" db="EMBL/GenBank/DDBJ databases">
        <title>Characterization and application of a salt tolerant electro-active bacterium.</title>
        <authorList>
            <person name="Yang L."/>
            <person name="Wei S."/>
            <person name="Tay Q.X.M."/>
        </authorList>
    </citation>
    <scope>NUCLEOTIDE SEQUENCE [LARGE SCALE GENOMIC DNA]</scope>
    <source>
        <strain evidence="2 3">LY1</strain>
    </source>
</reference>
<dbReference type="Gene3D" id="2.60.40.3620">
    <property type="match status" value="1"/>
</dbReference>
<feature type="domain" description="SusE outer membrane protein" evidence="1">
    <location>
        <begin position="37"/>
        <end position="131"/>
    </location>
</feature>